<proteinExistence type="predicted"/>
<dbReference type="PANTHER" id="PTHR32141">
    <property type="match status" value="1"/>
</dbReference>
<evidence type="ECO:0000313" key="4">
    <source>
        <dbReference type="Proteomes" id="UP000015106"/>
    </source>
</evidence>
<evidence type="ECO:0008006" key="5">
    <source>
        <dbReference type="Google" id="ProtNLM"/>
    </source>
</evidence>
<organism evidence="3 4">
    <name type="scientific">Triticum urartu</name>
    <name type="common">Red wild einkorn</name>
    <name type="synonym">Crithodium urartu</name>
    <dbReference type="NCBI Taxonomy" id="4572"/>
    <lineage>
        <taxon>Eukaryota</taxon>
        <taxon>Viridiplantae</taxon>
        <taxon>Streptophyta</taxon>
        <taxon>Embryophyta</taxon>
        <taxon>Tracheophyta</taxon>
        <taxon>Spermatophyta</taxon>
        <taxon>Magnoliopsida</taxon>
        <taxon>Liliopsida</taxon>
        <taxon>Poales</taxon>
        <taxon>Poaceae</taxon>
        <taxon>BOP clade</taxon>
        <taxon>Pooideae</taxon>
        <taxon>Triticodae</taxon>
        <taxon>Triticeae</taxon>
        <taxon>Triticinae</taxon>
        <taxon>Triticum</taxon>
    </lineage>
</organism>
<accession>A0A8R7QHM3</accession>
<name>A0A8R7QHM3_TRIUA</name>
<dbReference type="InterPro" id="IPR006566">
    <property type="entry name" value="FBD"/>
</dbReference>
<evidence type="ECO:0000313" key="3">
    <source>
        <dbReference type="EnsemblPlants" id="TuG1812G0500003838.01.T01"/>
    </source>
</evidence>
<dbReference type="Pfam" id="PF08387">
    <property type="entry name" value="FBD"/>
    <property type="match status" value="1"/>
</dbReference>
<dbReference type="PANTHER" id="PTHR32141:SF163">
    <property type="entry name" value="OS07G0285900 PROTEIN"/>
    <property type="match status" value="1"/>
</dbReference>
<reference evidence="3" key="3">
    <citation type="submission" date="2022-06" db="UniProtKB">
        <authorList>
            <consortium name="EnsemblPlants"/>
        </authorList>
    </citation>
    <scope>IDENTIFICATION</scope>
</reference>
<dbReference type="Proteomes" id="UP000015106">
    <property type="component" value="Chromosome 5"/>
</dbReference>
<keyword evidence="4" id="KW-1185">Reference proteome</keyword>
<reference evidence="3" key="2">
    <citation type="submission" date="2018-03" db="EMBL/GenBank/DDBJ databases">
        <title>The Triticum urartu genome reveals the dynamic nature of wheat genome evolution.</title>
        <authorList>
            <person name="Ling H."/>
            <person name="Ma B."/>
            <person name="Shi X."/>
            <person name="Liu H."/>
            <person name="Dong L."/>
            <person name="Sun H."/>
            <person name="Cao Y."/>
            <person name="Gao Q."/>
            <person name="Zheng S."/>
            <person name="Li Y."/>
            <person name="Yu Y."/>
            <person name="Du H."/>
            <person name="Qi M."/>
            <person name="Li Y."/>
            <person name="Yu H."/>
            <person name="Cui Y."/>
            <person name="Wang N."/>
            <person name="Chen C."/>
            <person name="Wu H."/>
            <person name="Zhao Y."/>
            <person name="Zhang J."/>
            <person name="Li Y."/>
            <person name="Zhou W."/>
            <person name="Zhang B."/>
            <person name="Hu W."/>
            <person name="Eijk M."/>
            <person name="Tang J."/>
            <person name="Witsenboer H."/>
            <person name="Zhao S."/>
            <person name="Li Z."/>
            <person name="Zhang A."/>
            <person name="Wang D."/>
            <person name="Liang C."/>
        </authorList>
    </citation>
    <scope>NUCLEOTIDE SEQUENCE [LARGE SCALE GENOMIC DNA]</scope>
    <source>
        <strain evidence="3">cv. G1812</strain>
    </source>
</reference>
<dbReference type="InterPro" id="IPR055302">
    <property type="entry name" value="F-box_dom-containing"/>
</dbReference>
<protein>
    <recommendedName>
        <fullName evidence="5">FBD domain-containing protein</fullName>
    </recommendedName>
</protein>
<dbReference type="Gramene" id="TuG1812G0500003838.01.T01">
    <property type="protein sequence ID" value="TuG1812G0500003838.01.T01"/>
    <property type="gene ID" value="TuG1812G0500003838.01"/>
</dbReference>
<dbReference type="InterPro" id="IPR055411">
    <property type="entry name" value="LRR_FXL15/At3g58940/PEG3-like"/>
</dbReference>
<dbReference type="EnsemblPlants" id="TuG1812G0500003838.01.T01">
    <property type="protein sequence ID" value="TuG1812G0500003838.01.T01"/>
    <property type="gene ID" value="TuG1812G0500003838.01"/>
</dbReference>
<dbReference type="Pfam" id="PF24758">
    <property type="entry name" value="LRR_At5g56370"/>
    <property type="match status" value="1"/>
</dbReference>
<evidence type="ECO:0000259" key="2">
    <source>
        <dbReference type="Pfam" id="PF24758"/>
    </source>
</evidence>
<feature type="domain" description="F-box/LRR-repeat protein 15/At3g58940/PEG3-like LRR" evidence="2">
    <location>
        <begin position="2"/>
        <end position="70"/>
    </location>
</feature>
<evidence type="ECO:0000259" key="1">
    <source>
        <dbReference type="Pfam" id="PF08387"/>
    </source>
</evidence>
<feature type="domain" description="FBD" evidence="1">
    <location>
        <begin position="89"/>
        <end position="130"/>
    </location>
</feature>
<reference evidence="4" key="1">
    <citation type="journal article" date="2013" name="Nature">
        <title>Draft genome of the wheat A-genome progenitor Triticum urartu.</title>
        <authorList>
            <person name="Ling H.Q."/>
            <person name="Zhao S."/>
            <person name="Liu D."/>
            <person name="Wang J."/>
            <person name="Sun H."/>
            <person name="Zhang C."/>
            <person name="Fan H."/>
            <person name="Li D."/>
            <person name="Dong L."/>
            <person name="Tao Y."/>
            <person name="Gao C."/>
            <person name="Wu H."/>
            <person name="Li Y."/>
            <person name="Cui Y."/>
            <person name="Guo X."/>
            <person name="Zheng S."/>
            <person name="Wang B."/>
            <person name="Yu K."/>
            <person name="Liang Q."/>
            <person name="Yang W."/>
            <person name="Lou X."/>
            <person name="Chen J."/>
            <person name="Feng M."/>
            <person name="Jian J."/>
            <person name="Zhang X."/>
            <person name="Luo G."/>
            <person name="Jiang Y."/>
            <person name="Liu J."/>
            <person name="Wang Z."/>
            <person name="Sha Y."/>
            <person name="Zhang B."/>
            <person name="Wu H."/>
            <person name="Tang D."/>
            <person name="Shen Q."/>
            <person name="Xue P."/>
            <person name="Zou S."/>
            <person name="Wang X."/>
            <person name="Liu X."/>
            <person name="Wang F."/>
            <person name="Yang Y."/>
            <person name="An X."/>
            <person name="Dong Z."/>
            <person name="Zhang K."/>
            <person name="Zhang X."/>
            <person name="Luo M.C."/>
            <person name="Dvorak J."/>
            <person name="Tong Y."/>
            <person name="Wang J."/>
            <person name="Yang H."/>
            <person name="Li Z."/>
            <person name="Wang D."/>
            <person name="Zhang A."/>
            <person name="Wang J."/>
        </authorList>
    </citation>
    <scope>NUCLEOTIDE SEQUENCE</scope>
    <source>
        <strain evidence="4">cv. G1812</strain>
    </source>
</reference>
<sequence length="141" mass="16037">MAPKLTVLGYLSKTISELVIGTIIIKEMIPIRLTEVMRTVKVLALESIGPNLDSVVGLLRCFPCIEKLYVQSCFRNDMKNVRQYDTFDPIECLDLHLKAVVLNAYEGKTPDVTFAKFFVLNAKVLKVMKFGAYGTWNNKWM</sequence>
<dbReference type="AlphaFoldDB" id="A0A8R7QHM3"/>